<dbReference type="EMBL" id="JBHMDG010000001">
    <property type="protein sequence ID" value="MFB9311622.1"/>
    <property type="molecule type" value="Genomic_DNA"/>
</dbReference>
<proteinExistence type="predicted"/>
<feature type="transmembrane region" description="Helical" evidence="1">
    <location>
        <begin position="12"/>
        <end position="32"/>
    </location>
</feature>
<evidence type="ECO:0000313" key="2">
    <source>
        <dbReference type="EMBL" id="MFB9311622.1"/>
    </source>
</evidence>
<feature type="transmembrane region" description="Helical" evidence="1">
    <location>
        <begin position="116"/>
        <end position="138"/>
    </location>
</feature>
<sequence>MSSGRRGRELVGVGLWAAAAVAWVAAMLVPWFRAGVASSTTPIEVAALLRAGVLGVPSITGYAVLLLPAIALLLLGIAPLRGGGAMAARVLLWLAGTATGLLLVTLLARVSAHTVGWGAGLVVSGCVLGGIALGFATVRVPDRG</sequence>
<keyword evidence="1" id="KW-1133">Transmembrane helix</keyword>
<feature type="transmembrane region" description="Helical" evidence="1">
    <location>
        <begin position="59"/>
        <end position="78"/>
    </location>
</feature>
<keyword evidence="1" id="KW-0812">Transmembrane</keyword>
<comment type="caution">
    <text evidence="2">The sequence shown here is derived from an EMBL/GenBank/DDBJ whole genome shotgun (WGS) entry which is preliminary data.</text>
</comment>
<name>A0ABV5K4E9_9ACTN</name>
<dbReference type="RefSeq" id="WP_140008527.1">
    <property type="nucleotide sequence ID" value="NZ_JBHMDG010000001.1"/>
</dbReference>
<protein>
    <submittedName>
        <fullName evidence="2">Uncharacterized protein</fullName>
    </submittedName>
</protein>
<evidence type="ECO:0000256" key="1">
    <source>
        <dbReference type="SAM" id="Phobius"/>
    </source>
</evidence>
<gene>
    <name evidence="2" type="ORF">ACFFRI_01085</name>
</gene>
<dbReference type="Proteomes" id="UP001589750">
    <property type="component" value="Unassembled WGS sequence"/>
</dbReference>
<organism evidence="2 3">
    <name type="scientific">Nocardioides plantarum</name>
    <dbReference type="NCBI Taxonomy" id="29299"/>
    <lineage>
        <taxon>Bacteria</taxon>
        <taxon>Bacillati</taxon>
        <taxon>Actinomycetota</taxon>
        <taxon>Actinomycetes</taxon>
        <taxon>Propionibacteriales</taxon>
        <taxon>Nocardioidaceae</taxon>
        <taxon>Nocardioides</taxon>
    </lineage>
</organism>
<evidence type="ECO:0000313" key="3">
    <source>
        <dbReference type="Proteomes" id="UP001589750"/>
    </source>
</evidence>
<reference evidence="2 3" key="1">
    <citation type="submission" date="2024-09" db="EMBL/GenBank/DDBJ databases">
        <authorList>
            <person name="Sun Q."/>
            <person name="Mori K."/>
        </authorList>
    </citation>
    <scope>NUCLEOTIDE SEQUENCE [LARGE SCALE GENOMIC DNA]</scope>
    <source>
        <strain evidence="2 3">JCM 9626</strain>
    </source>
</reference>
<feature type="transmembrane region" description="Helical" evidence="1">
    <location>
        <begin position="90"/>
        <end position="110"/>
    </location>
</feature>
<accession>A0ABV5K4E9</accession>
<keyword evidence="1" id="KW-0472">Membrane</keyword>
<keyword evidence="3" id="KW-1185">Reference proteome</keyword>